<evidence type="ECO:0000256" key="2">
    <source>
        <dbReference type="ARBA" id="ARBA00023002"/>
    </source>
</evidence>
<dbReference type="PANTHER" id="PTHR42760:SF115">
    <property type="entry name" value="3-OXOACYL-[ACYL-CARRIER-PROTEIN] REDUCTASE FABG"/>
    <property type="match status" value="1"/>
</dbReference>
<evidence type="ECO:0000313" key="4">
    <source>
        <dbReference type="Proteomes" id="UP000543642"/>
    </source>
</evidence>
<dbReference type="PRINTS" id="PR00081">
    <property type="entry name" value="GDHRDH"/>
</dbReference>
<dbReference type="FunFam" id="3.40.50.720:FF:000084">
    <property type="entry name" value="Short-chain dehydrogenase reductase"/>
    <property type="match status" value="1"/>
</dbReference>
<dbReference type="Pfam" id="PF13561">
    <property type="entry name" value="adh_short_C2"/>
    <property type="match status" value="1"/>
</dbReference>
<dbReference type="AlphaFoldDB" id="A0A7W8H7E0"/>
<comment type="caution">
    <text evidence="3">The sequence shown here is derived from an EMBL/GenBank/DDBJ whole genome shotgun (WGS) entry which is preliminary data.</text>
</comment>
<protein>
    <submittedName>
        <fullName evidence="3">NAD(P)-dependent dehydrogenase (Short-subunit alcohol dehydrogenase family)</fullName>
    </submittedName>
</protein>
<dbReference type="InterPro" id="IPR002347">
    <property type="entry name" value="SDR_fam"/>
</dbReference>
<sequence length="264" mass="28889">MVPVKKEFVNNMFSVEGKVALVTGATGALGKVLSKAYGYAGAKVMMTGRNEAKLKALEEEFKAENIDCAYYVADPAQEDQVADLIKATVEKYGEINILAICHGYNKPQNILDQSVADWQYIMDADCKSVYIVCKYVAQQMVDQGKGGKMVVVTSQRSKRGMAGYTGYCTSKGGADLMVSSMACDLTAKYGINVNSICPTVFRSELTEWMFDPESEVYKNFLKREPIGRLAEPEDFVGFALFLSSDASNFMTGGNYDCSGGYLTC</sequence>
<dbReference type="Proteomes" id="UP000543642">
    <property type="component" value="Unassembled WGS sequence"/>
</dbReference>
<comment type="similarity">
    <text evidence="1">Belongs to the short-chain dehydrogenases/reductases (SDR) family.</text>
</comment>
<dbReference type="GO" id="GO:0016616">
    <property type="term" value="F:oxidoreductase activity, acting on the CH-OH group of donors, NAD or NADP as acceptor"/>
    <property type="evidence" value="ECO:0007669"/>
    <property type="project" value="TreeGrafter"/>
</dbReference>
<dbReference type="InterPro" id="IPR036291">
    <property type="entry name" value="NAD(P)-bd_dom_sf"/>
</dbReference>
<dbReference type="Gene3D" id="3.40.50.720">
    <property type="entry name" value="NAD(P)-binding Rossmann-like Domain"/>
    <property type="match status" value="1"/>
</dbReference>
<name>A0A7W8H7E0_9FIRM</name>
<dbReference type="RefSeq" id="WP_183770772.1">
    <property type="nucleotide sequence ID" value="NZ_JACHFW010000001.1"/>
</dbReference>
<evidence type="ECO:0000313" key="3">
    <source>
        <dbReference type="EMBL" id="MBB5263249.1"/>
    </source>
</evidence>
<keyword evidence="4" id="KW-1185">Reference proteome</keyword>
<organism evidence="3 4">
    <name type="scientific">Catenibacillus scindens</name>
    <dbReference type="NCBI Taxonomy" id="673271"/>
    <lineage>
        <taxon>Bacteria</taxon>
        <taxon>Bacillati</taxon>
        <taxon>Bacillota</taxon>
        <taxon>Clostridia</taxon>
        <taxon>Lachnospirales</taxon>
        <taxon>Lachnospiraceae</taxon>
        <taxon>Catenibacillus</taxon>
    </lineage>
</organism>
<accession>A0A7W8H7E0</accession>
<dbReference type="GO" id="GO:0008206">
    <property type="term" value="P:bile acid metabolic process"/>
    <property type="evidence" value="ECO:0007669"/>
    <property type="project" value="UniProtKB-ARBA"/>
</dbReference>
<dbReference type="EMBL" id="JACHFW010000001">
    <property type="protein sequence ID" value="MBB5263249.1"/>
    <property type="molecule type" value="Genomic_DNA"/>
</dbReference>
<proteinExistence type="inferred from homology"/>
<keyword evidence="2" id="KW-0560">Oxidoreductase</keyword>
<dbReference type="PROSITE" id="PS00061">
    <property type="entry name" value="ADH_SHORT"/>
    <property type="match status" value="1"/>
</dbReference>
<gene>
    <name evidence="3" type="ORF">HNP82_000343</name>
</gene>
<dbReference type="InterPro" id="IPR020904">
    <property type="entry name" value="Sc_DH/Rdtase_CS"/>
</dbReference>
<evidence type="ECO:0000256" key="1">
    <source>
        <dbReference type="ARBA" id="ARBA00006484"/>
    </source>
</evidence>
<dbReference type="PANTHER" id="PTHR42760">
    <property type="entry name" value="SHORT-CHAIN DEHYDROGENASES/REDUCTASES FAMILY MEMBER"/>
    <property type="match status" value="1"/>
</dbReference>
<reference evidence="3 4" key="1">
    <citation type="submission" date="2020-08" db="EMBL/GenBank/DDBJ databases">
        <title>Genomic Encyclopedia of Type Strains, Phase IV (KMG-IV): sequencing the most valuable type-strain genomes for metagenomic binning, comparative biology and taxonomic classification.</title>
        <authorList>
            <person name="Goeker M."/>
        </authorList>
    </citation>
    <scope>NUCLEOTIDE SEQUENCE [LARGE SCALE GENOMIC DNA]</scope>
    <source>
        <strain evidence="3 4">DSM 106146</strain>
    </source>
</reference>
<dbReference type="SUPFAM" id="SSF51735">
    <property type="entry name" value="NAD(P)-binding Rossmann-fold domains"/>
    <property type="match status" value="1"/>
</dbReference>